<keyword evidence="11" id="KW-1185">Reference proteome</keyword>
<organism evidence="10 11">
    <name type="scientific">Lutibacter agarilyticus</name>
    <dbReference type="NCBI Taxonomy" id="1109740"/>
    <lineage>
        <taxon>Bacteria</taxon>
        <taxon>Pseudomonadati</taxon>
        <taxon>Bacteroidota</taxon>
        <taxon>Flavobacteriia</taxon>
        <taxon>Flavobacteriales</taxon>
        <taxon>Flavobacteriaceae</taxon>
        <taxon>Lutibacter</taxon>
    </lineage>
</organism>
<feature type="transmembrane region" description="Helical" evidence="9">
    <location>
        <begin position="12"/>
        <end position="33"/>
    </location>
</feature>
<evidence type="ECO:0000256" key="1">
    <source>
        <dbReference type="ARBA" id="ARBA00004429"/>
    </source>
</evidence>
<dbReference type="PANTHER" id="PTHR30574:SF1">
    <property type="entry name" value="SULPHUR TRANSPORT DOMAIN-CONTAINING PROTEIN"/>
    <property type="match status" value="1"/>
</dbReference>
<comment type="similarity">
    <text evidence="8">Belongs to the TsuA/YedE (TC 9.B.102) family.</text>
</comment>
<feature type="transmembrane region" description="Helical" evidence="9">
    <location>
        <begin position="146"/>
        <end position="171"/>
    </location>
</feature>
<dbReference type="InterPro" id="IPR007272">
    <property type="entry name" value="Sulf_transp_TsuA/YedE"/>
</dbReference>
<dbReference type="GO" id="GO:0005886">
    <property type="term" value="C:plasma membrane"/>
    <property type="evidence" value="ECO:0007669"/>
    <property type="project" value="UniProtKB-SubCell"/>
</dbReference>
<evidence type="ECO:0000256" key="5">
    <source>
        <dbReference type="ARBA" id="ARBA00022692"/>
    </source>
</evidence>
<evidence type="ECO:0000256" key="4">
    <source>
        <dbReference type="ARBA" id="ARBA00022519"/>
    </source>
</evidence>
<dbReference type="Proteomes" id="UP000198384">
    <property type="component" value="Unassembled WGS sequence"/>
</dbReference>
<dbReference type="OrthoDB" id="9814020at2"/>
<dbReference type="PANTHER" id="PTHR30574">
    <property type="entry name" value="INNER MEMBRANE PROTEIN YEDE"/>
    <property type="match status" value="1"/>
</dbReference>
<gene>
    <name evidence="10" type="ORF">SAMN06265371_11053</name>
</gene>
<comment type="subcellular location">
    <subcellularLocation>
        <location evidence="1">Cell inner membrane</location>
        <topology evidence="1">Multi-pass membrane protein</topology>
    </subcellularLocation>
</comment>
<reference evidence="10 11" key="1">
    <citation type="submission" date="2017-06" db="EMBL/GenBank/DDBJ databases">
        <authorList>
            <person name="Kim H.J."/>
            <person name="Triplett B.A."/>
        </authorList>
    </citation>
    <scope>NUCLEOTIDE SEQUENCE [LARGE SCALE GENOMIC DNA]</scope>
    <source>
        <strain evidence="10 11">DSM 29150</strain>
    </source>
</reference>
<keyword evidence="6 9" id="KW-1133">Transmembrane helix</keyword>
<protein>
    <submittedName>
        <fullName evidence="10">Uncharacterized protein</fullName>
    </submittedName>
</protein>
<evidence type="ECO:0000256" key="6">
    <source>
        <dbReference type="ARBA" id="ARBA00022989"/>
    </source>
</evidence>
<keyword evidence="3" id="KW-1003">Cell membrane</keyword>
<sequence length="176" mass="18841">MNLDKITNKHIYWNPYFGGFLLGILMLFTFFITGRGLGASGAMKSGVVTIVDTVAPTHAENNAYYSKFISEDKSPMNNWLALEALGVLLGAFISGGLSGRIGWRVQHSPKITSKRRLIFALGGGILFGLGAQIARGCTSGAALSGMAVISSGGFLTMIGIFGTGYIAAYFFRKNWI</sequence>
<evidence type="ECO:0000256" key="9">
    <source>
        <dbReference type="SAM" id="Phobius"/>
    </source>
</evidence>
<evidence type="ECO:0000256" key="8">
    <source>
        <dbReference type="ARBA" id="ARBA00035655"/>
    </source>
</evidence>
<keyword evidence="4" id="KW-0997">Cell inner membrane</keyword>
<evidence type="ECO:0000313" key="10">
    <source>
        <dbReference type="EMBL" id="SNR72801.1"/>
    </source>
</evidence>
<evidence type="ECO:0000313" key="11">
    <source>
        <dbReference type="Proteomes" id="UP000198384"/>
    </source>
</evidence>
<dbReference type="RefSeq" id="WP_089382624.1">
    <property type="nucleotide sequence ID" value="NZ_FZNT01000010.1"/>
</dbReference>
<feature type="transmembrane region" description="Helical" evidence="9">
    <location>
        <begin position="117"/>
        <end position="134"/>
    </location>
</feature>
<evidence type="ECO:0000256" key="3">
    <source>
        <dbReference type="ARBA" id="ARBA00022475"/>
    </source>
</evidence>
<proteinExistence type="inferred from homology"/>
<dbReference type="AlphaFoldDB" id="A0A238YQ20"/>
<keyword evidence="2" id="KW-0813">Transport</keyword>
<feature type="transmembrane region" description="Helical" evidence="9">
    <location>
        <begin position="79"/>
        <end position="97"/>
    </location>
</feature>
<keyword evidence="5 9" id="KW-0812">Transmembrane</keyword>
<evidence type="ECO:0000256" key="7">
    <source>
        <dbReference type="ARBA" id="ARBA00023136"/>
    </source>
</evidence>
<evidence type="ECO:0000256" key="2">
    <source>
        <dbReference type="ARBA" id="ARBA00022448"/>
    </source>
</evidence>
<dbReference type="Pfam" id="PF04143">
    <property type="entry name" value="Sulf_transp"/>
    <property type="match status" value="1"/>
</dbReference>
<accession>A0A238YQ20</accession>
<name>A0A238YQ20_9FLAO</name>
<dbReference type="EMBL" id="FZNT01000010">
    <property type="protein sequence ID" value="SNR72801.1"/>
    <property type="molecule type" value="Genomic_DNA"/>
</dbReference>
<keyword evidence="7 9" id="KW-0472">Membrane</keyword>